<reference evidence="1" key="2">
    <citation type="submission" date="2019-06" db="EMBL/GenBank/DDBJ databases">
        <title>Genomics analysis of Aphanomyces spp. identifies a new class of oomycete effector associated with host adaptation.</title>
        <authorList>
            <person name="Gaulin E."/>
        </authorList>
    </citation>
    <scope>NUCLEOTIDE SEQUENCE</scope>
    <source>
        <strain evidence="1">CBS 578.67</strain>
    </source>
</reference>
<dbReference type="EMBL" id="VJMH01000001">
    <property type="protein sequence ID" value="KAF0720837.1"/>
    <property type="molecule type" value="Genomic_DNA"/>
</dbReference>
<dbReference type="Gene3D" id="1.25.40.20">
    <property type="entry name" value="Ankyrin repeat-containing domain"/>
    <property type="match status" value="1"/>
</dbReference>
<dbReference type="AlphaFoldDB" id="A0A485K6I4"/>
<dbReference type="PANTHER" id="PTHR46586:SF3">
    <property type="entry name" value="ANKYRIN REPEAT-CONTAINING PROTEIN"/>
    <property type="match status" value="1"/>
</dbReference>
<dbReference type="OrthoDB" id="823504at2759"/>
<dbReference type="Proteomes" id="UP000332933">
    <property type="component" value="Unassembled WGS sequence"/>
</dbReference>
<dbReference type="PANTHER" id="PTHR46586">
    <property type="entry name" value="ANKYRIN REPEAT-CONTAINING PROTEIN"/>
    <property type="match status" value="1"/>
</dbReference>
<protein>
    <submittedName>
        <fullName evidence="2">Aste57867_32 protein</fullName>
    </submittedName>
</protein>
<reference evidence="2 3" key="1">
    <citation type="submission" date="2019-03" db="EMBL/GenBank/DDBJ databases">
        <authorList>
            <person name="Gaulin E."/>
            <person name="Dumas B."/>
        </authorList>
    </citation>
    <scope>NUCLEOTIDE SEQUENCE [LARGE SCALE GENOMIC DNA]</scope>
    <source>
        <strain evidence="2">CBS 568.67</strain>
    </source>
</reference>
<name>A0A485K6I4_9STRA</name>
<accession>A0A485K6I4</accession>
<dbReference type="EMBL" id="CAADRA010000001">
    <property type="protein sequence ID" value="VFT77258.1"/>
    <property type="molecule type" value="Genomic_DNA"/>
</dbReference>
<dbReference type="InterPro" id="IPR052050">
    <property type="entry name" value="SecEffector_AnkRepeat"/>
</dbReference>
<evidence type="ECO:0000313" key="1">
    <source>
        <dbReference type="EMBL" id="KAF0720837.1"/>
    </source>
</evidence>
<gene>
    <name evidence="2" type="primary">Aste57867_32</name>
    <name evidence="1" type="ORF">As57867_000032</name>
    <name evidence="2" type="ORF">ASTE57867_32</name>
</gene>
<sequence length="420" mass="45874">MTAAYDVFHSSTFVLNVCSFQDGVTQDIQALLKCPIIEGLYGRLIHHEVIDSLVPNDKCIYVNMKTLPTLMEHRHQLVSSILTSPRAAANFRAALAVHPRLRDIVAEYAAFYGNMELMGRICKNAKDQRLPWDGTYVNPSTGLPTVVHSSASQLCQLAAFNGHASLLMLLGHPKQSCIRHGNLTSSMRHGISCTYSDIEVAAERGQPACLQVAIDYAHSTLAQAHTYWGLCNRVTTCRLNLLDVIAGDGNMQIAQILFQEGATHSQAAIDNAATNGHLVMVKSIHGIPESECTTQAMDGAAANGHLEVVQFLHNYRTEGCTTDAVDAAAQNGHDEVVQFLLAERKEGGTANVMNAYVARGDLAMVKFLNVHMGHPELCVAKFMQIAHISNHLAIVEYFDSHRCKCCKDVSLDDLVAANPR</sequence>
<proteinExistence type="predicted"/>
<dbReference type="InterPro" id="IPR036770">
    <property type="entry name" value="Ankyrin_rpt-contain_sf"/>
</dbReference>
<organism evidence="2 3">
    <name type="scientific">Aphanomyces stellatus</name>
    <dbReference type="NCBI Taxonomy" id="120398"/>
    <lineage>
        <taxon>Eukaryota</taxon>
        <taxon>Sar</taxon>
        <taxon>Stramenopiles</taxon>
        <taxon>Oomycota</taxon>
        <taxon>Saprolegniomycetes</taxon>
        <taxon>Saprolegniales</taxon>
        <taxon>Verrucalvaceae</taxon>
        <taxon>Aphanomyces</taxon>
    </lineage>
</organism>
<dbReference type="SUPFAM" id="SSF48403">
    <property type="entry name" value="Ankyrin repeat"/>
    <property type="match status" value="1"/>
</dbReference>
<keyword evidence="3" id="KW-1185">Reference proteome</keyword>
<evidence type="ECO:0000313" key="2">
    <source>
        <dbReference type="EMBL" id="VFT77258.1"/>
    </source>
</evidence>
<dbReference type="InterPro" id="IPR002110">
    <property type="entry name" value="Ankyrin_rpt"/>
</dbReference>
<evidence type="ECO:0000313" key="3">
    <source>
        <dbReference type="Proteomes" id="UP000332933"/>
    </source>
</evidence>
<dbReference type="Pfam" id="PF12796">
    <property type="entry name" value="Ank_2"/>
    <property type="match status" value="1"/>
</dbReference>